<evidence type="ECO:0000256" key="1">
    <source>
        <dbReference type="SAM" id="MobiDB-lite"/>
    </source>
</evidence>
<accession>A0A8J3N8K8</accession>
<sequence length="454" mass="50504">MKAHFPKVGAFAILVCSVVFLTILLLNNTTQAHTGSSLITMTPTQMPTLTPKVNPTAFVTATPAVIYVSQSSAYSDPSVVIAIISIIISGLSLAFVVKYVIDTSAMAKATQDSAQATRKSAEAAEKTLLEMRNAREEENAPFVIVYTKFDHENMMLNVVVENIGKTVAKDIKLGFDPPLQIRIFRKDDLEDNILLTNGIHSLVPNNKILIPFAIAINYFNDNPPMVYAVKVGYSGNDTLPRQEIRYDLDLNHYRYQLEEREPVAKIAAAMESLSSNFFQYTEYFKGLLYDANDISNMLSRNLARTSYAIQRQGKVDVTVGLKDFVLTWTLGYGKDKKLLLKPFLFDLRSKCLLLSEETLRSTIENPDSSLNKAMQDIGVKLCKLGNMMLTRDGYVAAHSIQGSSIEEFNDLGDEIITDIRNLLQQIEKAEENLPSNDEESSAVAVQQSEISEKS</sequence>
<dbReference type="EMBL" id="BNJK01000002">
    <property type="protein sequence ID" value="GHO98357.1"/>
    <property type="molecule type" value="Genomic_DNA"/>
</dbReference>
<dbReference type="RefSeq" id="WP_220209109.1">
    <property type="nucleotide sequence ID" value="NZ_BNJK01000002.1"/>
</dbReference>
<keyword evidence="2" id="KW-1133">Transmembrane helix</keyword>
<gene>
    <name evidence="3" type="ORF">KSF_084050</name>
</gene>
<reference evidence="3" key="1">
    <citation type="submission" date="2020-10" db="EMBL/GenBank/DDBJ databases">
        <title>Taxonomic study of unclassified bacteria belonging to the class Ktedonobacteria.</title>
        <authorList>
            <person name="Yabe S."/>
            <person name="Wang C.M."/>
            <person name="Zheng Y."/>
            <person name="Sakai Y."/>
            <person name="Cavaletti L."/>
            <person name="Monciardini P."/>
            <person name="Donadio S."/>
        </authorList>
    </citation>
    <scope>NUCLEOTIDE SEQUENCE</scope>
    <source>
        <strain evidence="3">ID150040</strain>
    </source>
</reference>
<organism evidence="3 4">
    <name type="scientific">Reticulibacter mediterranei</name>
    <dbReference type="NCBI Taxonomy" id="2778369"/>
    <lineage>
        <taxon>Bacteria</taxon>
        <taxon>Bacillati</taxon>
        <taxon>Chloroflexota</taxon>
        <taxon>Ktedonobacteria</taxon>
        <taxon>Ktedonobacterales</taxon>
        <taxon>Reticulibacteraceae</taxon>
        <taxon>Reticulibacter</taxon>
    </lineage>
</organism>
<keyword evidence="2" id="KW-0472">Membrane</keyword>
<feature type="region of interest" description="Disordered" evidence="1">
    <location>
        <begin position="430"/>
        <end position="454"/>
    </location>
</feature>
<comment type="caution">
    <text evidence="3">The sequence shown here is derived from an EMBL/GenBank/DDBJ whole genome shotgun (WGS) entry which is preliminary data.</text>
</comment>
<protein>
    <submittedName>
        <fullName evidence="3">Uncharacterized protein</fullName>
    </submittedName>
</protein>
<evidence type="ECO:0000313" key="3">
    <source>
        <dbReference type="EMBL" id="GHO98357.1"/>
    </source>
</evidence>
<feature type="transmembrane region" description="Helical" evidence="2">
    <location>
        <begin position="79"/>
        <end position="101"/>
    </location>
</feature>
<keyword evidence="4" id="KW-1185">Reference proteome</keyword>
<proteinExistence type="predicted"/>
<evidence type="ECO:0000313" key="4">
    <source>
        <dbReference type="Proteomes" id="UP000597444"/>
    </source>
</evidence>
<name>A0A8J3N8K8_9CHLR</name>
<dbReference type="AlphaFoldDB" id="A0A8J3N8K8"/>
<feature type="compositionally biased region" description="Polar residues" evidence="1">
    <location>
        <begin position="443"/>
        <end position="454"/>
    </location>
</feature>
<keyword evidence="2" id="KW-0812">Transmembrane</keyword>
<evidence type="ECO:0000256" key="2">
    <source>
        <dbReference type="SAM" id="Phobius"/>
    </source>
</evidence>
<dbReference type="Proteomes" id="UP000597444">
    <property type="component" value="Unassembled WGS sequence"/>
</dbReference>